<evidence type="ECO:0000256" key="1">
    <source>
        <dbReference type="ARBA" id="ARBA00022741"/>
    </source>
</evidence>
<dbReference type="InterPro" id="IPR003593">
    <property type="entry name" value="AAA+_ATPase"/>
</dbReference>
<dbReference type="InterPro" id="IPR022482">
    <property type="entry name" value="Proteasome_ATPase"/>
</dbReference>
<evidence type="ECO:0000256" key="4">
    <source>
        <dbReference type="RuleBase" id="RU003651"/>
    </source>
</evidence>
<evidence type="ECO:0000256" key="3">
    <source>
        <dbReference type="ARBA" id="ARBA00023054"/>
    </source>
</evidence>
<name>A0A7T5RK57_9BACT</name>
<keyword evidence="3" id="KW-0175">Coiled coil</keyword>
<proteinExistence type="inferred from homology"/>
<dbReference type="GO" id="GO:0010498">
    <property type="term" value="P:proteasomal protein catabolic process"/>
    <property type="evidence" value="ECO:0007669"/>
    <property type="project" value="InterPro"/>
</dbReference>
<dbReference type="InterPro" id="IPR050168">
    <property type="entry name" value="AAA_ATPase_domain"/>
</dbReference>
<protein>
    <submittedName>
        <fullName evidence="7">Proteasome ATPase</fullName>
    </submittedName>
</protein>
<dbReference type="GO" id="GO:0000502">
    <property type="term" value="C:proteasome complex"/>
    <property type="evidence" value="ECO:0007669"/>
    <property type="project" value="UniProtKB-KW"/>
</dbReference>
<dbReference type="PANTHER" id="PTHR23077:SF144">
    <property type="entry name" value="PROTEASOME-ASSOCIATED ATPASE"/>
    <property type="match status" value="1"/>
</dbReference>
<evidence type="ECO:0000259" key="6">
    <source>
        <dbReference type="SMART" id="SM00382"/>
    </source>
</evidence>
<feature type="region of interest" description="Disordered" evidence="5">
    <location>
        <begin position="620"/>
        <end position="642"/>
    </location>
</feature>
<dbReference type="InterPro" id="IPR012340">
    <property type="entry name" value="NA-bd_OB-fold"/>
</dbReference>
<keyword evidence="1 4" id="KW-0547">Nucleotide-binding</keyword>
<dbReference type="GO" id="GO:0005524">
    <property type="term" value="F:ATP binding"/>
    <property type="evidence" value="ECO:0007669"/>
    <property type="project" value="UniProtKB-KW"/>
</dbReference>
<feature type="compositionally biased region" description="Polar residues" evidence="5">
    <location>
        <begin position="632"/>
        <end position="642"/>
    </location>
</feature>
<evidence type="ECO:0000313" key="7">
    <source>
        <dbReference type="EMBL" id="QQG45602.1"/>
    </source>
</evidence>
<dbReference type="NCBIfam" id="TIGR03689">
    <property type="entry name" value="pup_AAA"/>
    <property type="match status" value="1"/>
</dbReference>
<dbReference type="PANTHER" id="PTHR23077">
    <property type="entry name" value="AAA-FAMILY ATPASE"/>
    <property type="match status" value="1"/>
</dbReference>
<dbReference type="SUPFAM" id="SSF52540">
    <property type="entry name" value="P-loop containing nucleoside triphosphate hydrolases"/>
    <property type="match status" value="1"/>
</dbReference>
<evidence type="ECO:0000256" key="2">
    <source>
        <dbReference type="ARBA" id="ARBA00022840"/>
    </source>
</evidence>
<dbReference type="InterPro" id="IPR003960">
    <property type="entry name" value="ATPase_AAA_CS"/>
</dbReference>
<dbReference type="Pfam" id="PF00004">
    <property type="entry name" value="AAA"/>
    <property type="match status" value="1"/>
</dbReference>
<comment type="similarity">
    <text evidence="4">Belongs to the AAA ATPase family.</text>
</comment>
<dbReference type="Gene3D" id="2.40.50.140">
    <property type="entry name" value="Nucleic acid-binding proteins"/>
    <property type="match status" value="1"/>
</dbReference>
<feature type="domain" description="AAA+ ATPase" evidence="6">
    <location>
        <begin position="295"/>
        <end position="448"/>
    </location>
</feature>
<reference evidence="7 8" key="1">
    <citation type="submission" date="2020-07" db="EMBL/GenBank/DDBJ databases">
        <title>Huge and variable diversity of episymbiotic CPR bacteria and DPANN archaea in groundwater ecosystems.</title>
        <authorList>
            <person name="He C.Y."/>
            <person name="Keren R."/>
            <person name="Whittaker M."/>
            <person name="Farag I.F."/>
            <person name="Doudna J."/>
            <person name="Cate J.H.D."/>
            <person name="Banfield J.F."/>
        </authorList>
    </citation>
    <scope>NUCLEOTIDE SEQUENCE [LARGE SCALE GENOMIC DNA]</scope>
    <source>
        <strain evidence="7">NC_groundwater_541_Ag_S-0.1um_46_50</strain>
    </source>
</reference>
<evidence type="ECO:0000256" key="5">
    <source>
        <dbReference type="SAM" id="MobiDB-lite"/>
    </source>
</evidence>
<sequence length="642" mass="72491">MNKDRDPSRNFESLFEKARSNLFGVRRVLEDNTVLSRPRVEELRARVDSVIYDLEAFAERVREMNSGLVRALTELRQEAIEMSRELNALTSPPHGIAAVLIYGGKEVSEQRDDEGHLHREEKETFWVYVGARLLRVHITDKVFNQEKEKLVRGRFVMMNEHSNIVAVASDELQDVLTMAGEEVTIDEILDEHRVRFVTRLDEKHIALIPKTWPAEIMQSMRVGDKWLLPQAGSGMFLGGIAALPKHEISELLLEEVPGVTYEKIGGLGTQISKIRDAIELPYLYPDLFRRLEMELSKGIMLYGPPGCGKTLIAKAVANGLASRLANKLGKSIKGYFINIKGPEILNKYVGETERKIREIFQRAKEKASEDHPVIIFLDEAESVLRTRGRGISSDIETTIVPQFLVMLDGIETLANVIIILASNRHDLIDPAVLRPGRVDIKIRIDRPDQDGAKEIFSIYVTKNLPLHPKYQNPKHPKFSPSYQEWGGKPELIIEHIITEAVKRLWATNEEPYQYRDASGALIKADNKLMDVVLHDGAKLPIYLKDLVSGAMIKSIVERAKKHVVKRAVSGGEFGLTALDFCVAVSDEMDENEELPNTLDDAQMWLAMQGRRERIVGVTPNLGRKKKKEASRTTETISGGQYL</sequence>
<dbReference type="InterPro" id="IPR027417">
    <property type="entry name" value="P-loop_NTPase"/>
</dbReference>
<dbReference type="InterPro" id="IPR003959">
    <property type="entry name" value="ATPase_AAA_core"/>
</dbReference>
<dbReference type="GO" id="GO:0016887">
    <property type="term" value="F:ATP hydrolysis activity"/>
    <property type="evidence" value="ECO:0007669"/>
    <property type="project" value="InterPro"/>
</dbReference>
<dbReference type="EMBL" id="CP066690">
    <property type="protein sequence ID" value="QQG45602.1"/>
    <property type="molecule type" value="Genomic_DNA"/>
</dbReference>
<dbReference type="PROSITE" id="PS00674">
    <property type="entry name" value="AAA"/>
    <property type="match status" value="1"/>
</dbReference>
<accession>A0A7T5RK57</accession>
<dbReference type="Gene3D" id="3.40.50.300">
    <property type="entry name" value="P-loop containing nucleotide triphosphate hydrolases"/>
    <property type="match status" value="1"/>
</dbReference>
<keyword evidence="7" id="KW-0647">Proteasome</keyword>
<gene>
    <name evidence="7" type="primary">arc</name>
    <name evidence="7" type="ORF">HYW89_01610</name>
</gene>
<dbReference type="Proteomes" id="UP000595618">
    <property type="component" value="Chromosome"/>
</dbReference>
<dbReference type="FunFam" id="3.40.50.300:FF:001025">
    <property type="entry name" value="ATPase family, AAA domain-containing 2B"/>
    <property type="match status" value="1"/>
</dbReference>
<evidence type="ECO:0000313" key="8">
    <source>
        <dbReference type="Proteomes" id="UP000595618"/>
    </source>
</evidence>
<organism evidence="7 8">
    <name type="scientific">Candidatus Sungiibacteriota bacterium</name>
    <dbReference type="NCBI Taxonomy" id="2750080"/>
    <lineage>
        <taxon>Bacteria</taxon>
        <taxon>Candidatus Sungiibacteriota</taxon>
    </lineage>
</organism>
<dbReference type="Gene3D" id="1.10.8.60">
    <property type="match status" value="1"/>
</dbReference>
<dbReference type="GO" id="GO:0019941">
    <property type="term" value="P:modification-dependent protein catabolic process"/>
    <property type="evidence" value="ECO:0007669"/>
    <property type="project" value="InterPro"/>
</dbReference>
<dbReference type="SMART" id="SM00382">
    <property type="entry name" value="AAA"/>
    <property type="match status" value="1"/>
</dbReference>
<keyword evidence="2 4" id="KW-0067">ATP-binding</keyword>
<dbReference type="AlphaFoldDB" id="A0A7T5RK57"/>